<sequence length="29" mass="3152">MYALRALVRAPVISIAGDEESITIDCTNE</sequence>
<accession>A0A1V9X2I8</accession>
<protein>
    <submittedName>
        <fullName evidence="1">Uncharacterized protein</fullName>
    </submittedName>
</protein>
<evidence type="ECO:0000313" key="1">
    <source>
        <dbReference type="EMBL" id="OQR67606.1"/>
    </source>
</evidence>
<comment type="caution">
    <text evidence="1">The sequence shown here is derived from an EMBL/GenBank/DDBJ whole genome shotgun (WGS) entry which is preliminary data.</text>
</comment>
<dbReference type="Proteomes" id="UP000192247">
    <property type="component" value="Unassembled WGS sequence"/>
</dbReference>
<proteinExistence type="predicted"/>
<keyword evidence="2" id="KW-1185">Reference proteome</keyword>
<dbReference type="InParanoid" id="A0A1V9X2I8"/>
<dbReference type="AlphaFoldDB" id="A0A1V9X2I8"/>
<dbReference type="EMBL" id="MNPL01028203">
    <property type="protein sequence ID" value="OQR67606.1"/>
    <property type="molecule type" value="Genomic_DNA"/>
</dbReference>
<evidence type="ECO:0000313" key="2">
    <source>
        <dbReference type="Proteomes" id="UP000192247"/>
    </source>
</evidence>
<organism evidence="1 2">
    <name type="scientific">Tropilaelaps mercedesae</name>
    <dbReference type="NCBI Taxonomy" id="418985"/>
    <lineage>
        <taxon>Eukaryota</taxon>
        <taxon>Metazoa</taxon>
        <taxon>Ecdysozoa</taxon>
        <taxon>Arthropoda</taxon>
        <taxon>Chelicerata</taxon>
        <taxon>Arachnida</taxon>
        <taxon>Acari</taxon>
        <taxon>Parasitiformes</taxon>
        <taxon>Mesostigmata</taxon>
        <taxon>Gamasina</taxon>
        <taxon>Dermanyssoidea</taxon>
        <taxon>Laelapidae</taxon>
        <taxon>Tropilaelaps</taxon>
    </lineage>
</organism>
<reference evidence="1 2" key="1">
    <citation type="journal article" date="2017" name="Gigascience">
        <title>Draft genome of the honey bee ectoparasitic mite, Tropilaelaps mercedesae, is shaped by the parasitic life history.</title>
        <authorList>
            <person name="Dong X."/>
            <person name="Armstrong S.D."/>
            <person name="Xia D."/>
            <person name="Makepeace B.L."/>
            <person name="Darby A.C."/>
            <person name="Kadowaki T."/>
        </authorList>
    </citation>
    <scope>NUCLEOTIDE SEQUENCE [LARGE SCALE GENOMIC DNA]</scope>
    <source>
        <strain evidence="1">Wuxi-XJTLU</strain>
    </source>
</reference>
<name>A0A1V9X2I8_9ACAR</name>
<gene>
    <name evidence="1" type="ORF">BIW11_04735</name>
</gene>